<evidence type="ECO:0000256" key="1">
    <source>
        <dbReference type="SAM" id="MobiDB-lite"/>
    </source>
</evidence>
<feature type="compositionally biased region" description="Polar residues" evidence="1">
    <location>
        <begin position="184"/>
        <end position="195"/>
    </location>
</feature>
<name>A0A8H7RHM7_9FUNG</name>
<comment type="caution">
    <text evidence="2">The sequence shown here is derived from an EMBL/GenBank/DDBJ whole genome shotgun (WGS) entry which is preliminary data.</text>
</comment>
<protein>
    <submittedName>
        <fullName evidence="2">Uncharacterized protein</fullName>
    </submittedName>
</protein>
<sequence>MSLRRPKQRPVCAKAAEVCGIPSSLAYQLSNKFNAGNKAGLPESLPKKRNSPPKKNFPEHSAFLIKLFDENPSIVLVQVKEELERNSERQNILTIERDAPRTIDLRYDNINKLKAAGIDYQRDCVFIDEARFSSQLIRPRAWSKFTTGTTVDFSKFEPLKKTDAVKIEKEFYSKSDSKKRKALSQKQPTKTVKSI</sequence>
<organism evidence="2 3">
    <name type="scientific">Mucor plumbeus</name>
    <dbReference type="NCBI Taxonomy" id="97098"/>
    <lineage>
        <taxon>Eukaryota</taxon>
        <taxon>Fungi</taxon>
        <taxon>Fungi incertae sedis</taxon>
        <taxon>Mucoromycota</taxon>
        <taxon>Mucoromycotina</taxon>
        <taxon>Mucoromycetes</taxon>
        <taxon>Mucorales</taxon>
        <taxon>Mucorineae</taxon>
        <taxon>Mucoraceae</taxon>
        <taxon>Mucor</taxon>
    </lineage>
</organism>
<dbReference type="OrthoDB" id="2217172at2759"/>
<dbReference type="AlphaFoldDB" id="A0A8H7RHM7"/>
<evidence type="ECO:0000313" key="2">
    <source>
        <dbReference type="EMBL" id="KAG2210753.1"/>
    </source>
</evidence>
<reference evidence="2" key="1">
    <citation type="submission" date="2020-12" db="EMBL/GenBank/DDBJ databases">
        <title>Metabolic potential, ecology and presence of endohyphal bacteria is reflected in genomic diversity of Mucoromycotina.</title>
        <authorList>
            <person name="Muszewska A."/>
            <person name="Okrasinska A."/>
            <person name="Steczkiewicz K."/>
            <person name="Drgas O."/>
            <person name="Orlowska M."/>
            <person name="Perlinska-Lenart U."/>
            <person name="Aleksandrzak-Piekarczyk T."/>
            <person name="Szatraj K."/>
            <person name="Zielenkiewicz U."/>
            <person name="Pilsyk S."/>
            <person name="Malc E."/>
            <person name="Mieczkowski P."/>
            <person name="Kruszewska J.S."/>
            <person name="Biernat P."/>
            <person name="Pawlowska J."/>
        </authorList>
    </citation>
    <scope>NUCLEOTIDE SEQUENCE</scope>
    <source>
        <strain evidence="2">CBS 226.32</strain>
    </source>
</reference>
<feature type="region of interest" description="Disordered" evidence="1">
    <location>
        <begin position="173"/>
        <end position="195"/>
    </location>
</feature>
<accession>A0A8H7RHM7</accession>
<gene>
    <name evidence="2" type="ORF">INT46_008575</name>
</gene>
<dbReference type="EMBL" id="JAEPRC010000076">
    <property type="protein sequence ID" value="KAG2210753.1"/>
    <property type="molecule type" value="Genomic_DNA"/>
</dbReference>
<proteinExistence type="predicted"/>
<dbReference type="Proteomes" id="UP000650833">
    <property type="component" value="Unassembled WGS sequence"/>
</dbReference>
<evidence type="ECO:0000313" key="3">
    <source>
        <dbReference type="Proteomes" id="UP000650833"/>
    </source>
</evidence>
<keyword evidence="3" id="KW-1185">Reference proteome</keyword>